<dbReference type="Gene3D" id="3.90.230.10">
    <property type="entry name" value="Creatinase/methionine aminopeptidase superfamily"/>
    <property type="match status" value="1"/>
</dbReference>
<keyword evidence="4" id="KW-1185">Reference proteome</keyword>
<name>A0A143BNQ5_9BACT</name>
<dbReference type="EMBL" id="CP011454">
    <property type="protein sequence ID" value="AMW06172.1"/>
    <property type="molecule type" value="Genomic_DNA"/>
</dbReference>
<reference evidence="3 4" key="2">
    <citation type="journal article" date="2016" name="Environ. Microbiol. Rep.">
        <title>Metagenomic evidence for the presence of phototrophic Gemmatimonadetes bacteria in diverse environments.</title>
        <authorList>
            <person name="Zeng Y."/>
            <person name="Baumbach J."/>
            <person name="Barbosa E.G."/>
            <person name="Azevedo V."/>
            <person name="Zhang C."/>
            <person name="Koblizek M."/>
        </authorList>
    </citation>
    <scope>NUCLEOTIDE SEQUENCE [LARGE SCALE GENOMIC DNA]</scope>
    <source>
        <strain evidence="3 4">AP64</strain>
    </source>
</reference>
<dbReference type="RefSeq" id="WP_053333524.1">
    <property type="nucleotide sequence ID" value="NZ_CP011454.1"/>
</dbReference>
<protein>
    <recommendedName>
        <fullName evidence="5">Peptidase M24</fullName>
    </recommendedName>
</protein>
<feature type="domain" description="Peptidase M24" evidence="1">
    <location>
        <begin position="277"/>
        <end position="446"/>
    </location>
</feature>
<dbReference type="InterPro" id="IPR036005">
    <property type="entry name" value="Creatinase/aminopeptidase-like"/>
</dbReference>
<evidence type="ECO:0000313" key="3">
    <source>
        <dbReference type="EMBL" id="AMW06172.1"/>
    </source>
</evidence>
<dbReference type="eggNOG" id="COG0006">
    <property type="taxonomic scope" value="Bacteria"/>
</dbReference>
<proteinExistence type="predicted"/>
<dbReference type="KEGG" id="gph:GEMMAAP_18035"/>
<reference evidence="3 4" key="1">
    <citation type="journal article" date="2014" name="Proc. Natl. Acad. Sci. U.S.A.">
        <title>Functional type 2 photosynthetic reaction centers found in the rare bacterial phylum Gemmatimonadetes.</title>
        <authorList>
            <person name="Zeng Y."/>
            <person name="Feng F."/>
            <person name="Medova H."/>
            <person name="Dean J."/>
            <person name="Koblizek M."/>
        </authorList>
    </citation>
    <scope>NUCLEOTIDE SEQUENCE [LARGE SCALE GENOMIC DNA]</scope>
    <source>
        <strain evidence="3 4">AP64</strain>
    </source>
</reference>
<dbReference type="PANTHER" id="PTHR46112:SF2">
    <property type="entry name" value="XAA-PRO AMINOPEPTIDASE P-RELATED"/>
    <property type="match status" value="1"/>
</dbReference>
<dbReference type="STRING" id="1379270.GEMMAAP_18035"/>
<dbReference type="Pfam" id="PF01321">
    <property type="entry name" value="Creatinase_N"/>
    <property type="match status" value="1"/>
</dbReference>
<evidence type="ECO:0000259" key="1">
    <source>
        <dbReference type="Pfam" id="PF00557"/>
    </source>
</evidence>
<dbReference type="PANTHER" id="PTHR46112">
    <property type="entry name" value="AMINOPEPTIDASE"/>
    <property type="match status" value="1"/>
</dbReference>
<gene>
    <name evidence="3" type="ORF">GEMMAAP_18035</name>
</gene>
<feature type="domain" description="Creatinase N-terminal" evidence="2">
    <location>
        <begin position="69"/>
        <end position="215"/>
    </location>
</feature>
<dbReference type="InterPro" id="IPR029149">
    <property type="entry name" value="Creatin/AminoP/Spt16_N"/>
</dbReference>
<dbReference type="Proteomes" id="UP000076404">
    <property type="component" value="Chromosome"/>
</dbReference>
<dbReference type="AlphaFoldDB" id="A0A143BNQ5"/>
<dbReference type="SUPFAM" id="SSF55920">
    <property type="entry name" value="Creatinase/aminopeptidase"/>
    <property type="match status" value="1"/>
</dbReference>
<dbReference type="InterPro" id="IPR000587">
    <property type="entry name" value="Creatinase_N"/>
</dbReference>
<dbReference type="InterPro" id="IPR000994">
    <property type="entry name" value="Pept_M24"/>
</dbReference>
<dbReference type="SUPFAM" id="SSF53092">
    <property type="entry name" value="Creatinase/prolidase N-terminal domain"/>
    <property type="match status" value="1"/>
</dbReference>
<accession>A0A143BNQ5</accession>
<dbReference type="OrthoDB" id="9806388at2"/>
<dbReference type="InterPro" id="IPR006311">
    <property type="entry name" value="TAT_signal"/>
</dbReference>
<dbReference type="InterPro" id="IPR050659">
    <property type="entry name" value="Peptidase_M24B"/>
</dbReference>
<sequence>MTASRRDFVRQIGLGLAASATATEALGALSLTSGREGSERLLVENPRHPTPAPVGTDRLPLAWYQGQSRRLREQARARGVDVILLQSDVNLVYFTGCFRGSGERTTWAMMPTREADTVYWFSPAIDRDLITSWWCTENEYYFCYPHAEGGFPNRGQLAKGGRVDLWAWVLGQLAAKGLGDATIGLDRELTPSAQRTFDRILPNAKVADVSDLCLRMQVIKTPEEIALTQRAYRYFDLVHCFARDFILEHGTRATDYQVGQALSQYGINLMMRDVRRDGRPHSAVGMEVTGHYVRTGVATAYPHPNQFFHAPLQKGQPVYVNCDILLGGYGGEGYRNYILRPSNSAHDRMWQVVADTVQMIVEETKPGAVCADIAYKVHAYQIKQGMQEFIYHRPGHGQGQNFVGHQPPFLALGDESVVEEGMTFSVEPGLYDEKNGIGINPSDRLVVLKDRSVLMSRIPFTKEWSFLDV</sequence>
<dbReference type="Pfam" id="PF00557">
    <property type="entry name" value="Peptidase_M24"/>
    <property type="match status" value="1"/>
</dbReference>
<dbReference type="CDD" id="cd01066">
    <property type="entry name" value="APP_MetAP"/>
    <property type="match status" value="1"/>
</dbReference>
<evidence type="ECO:0000313" key="4">
    <source>
        <dbReference type="Proteomes" id="UP000076404"/>
    </source>
</evidence>
<evidence type="ECO:0008006" key="5">
    <source>
        <dbReference type="Google" id="ProtNLM"/>
    </source>
</evidence>
<evidence type="ECO:0000259" key="2">
    <source>
        <dbReference type="Pfam" id="PF01321"/>
    </source>
</evidence>
<organism evidence="3 4">
    <name type="scientific">Gemmatimonas phototrophica</name>
    <dbReference type="NCBI Taxonomy" id="1379270"/>
    <lineage>
        <taxon>Bacteria</taxon>
        <taxon>Pseudomonadati</taxon>
        <taxon>Gemmatimonadota</taxon>
        <taxon>Gemmatimonadia</taxon>
        <taxon>Gemmatimonadales</taxon>
        <taxon>Gemmatimonadaceae</taxon>
        <taxon>Gemmatimonas</taxon>
    </lineage>
</organism>
<dbReference type="Gene3D" id="3.40.350.10">
    <property type="entry name" value="Creatinase/prolidase N-terminal domain"/>
    <property type="match status" value="1"/>
</dbReference>
<dbReference type="PROSITE" id="PS51318">
    <property type="entry name" value="TAT"/>
    <property type="match status" value="1"/>
</dbReference>